<gene>
    <name evidence="2" type="ORF">GCM10010448_04340</name>
</gene>
<comment type="caution">
    <text evidence="2">The sequence shown here is derived from an EMBL/GenBank/DDBJ whole genome shotgun (WGS) entry which is preliminary data.</text>
</comment>
<evidence type="ECO:0000313" key="3">
    <source>
        <dbReference type="Proteomes" id="UP001501532"/>
    </source>
</evidence>
<evidence type="ECO:0000313" key="2">
    <source>
        <dbReference type="EMBL" id="GAA3025624.1"/>
    </source>
</evidence>
<dbReference type="EMBL" id="BAAAUF010000002">
    <property type="protein sequence ID" value="GAA3025624.1"/>
    <property type="molecule type" value="Genomic_DNA"/>
</dbReference>
<feature type="region of interest" description="Disordered" evidence="1">
    <location>
        <begin position="1"/>
        <end position="43"/>
    </location>
</feature>
<protein>
    <submittedName>
        <fullName evidence="2">Uncharacterized protein</fullName>
    </submittedName>
</protein>
<sequence>MLVESLSERGDRREVGRRREVDALDDRADAAGELTDGHRHEGSLPDRRAHLGVLWIGELGERAGTAQD</sequence>
<keyword evidence="3" id="KW-1185">Reference proteome</keyword>
<evidence type="ECO:0000256" key="1">
    <source>
        <dbReference type="SAM" id="MobiDB-lite"/>
    </source>
</evidence>
<proteinExistence type="predicted"/>
<organism evidence="2 3">
    <name type="scientific">Streptomyces glomeratus</name>
    <dbReference type="NCBI Taxonomy" id="284452"/>
    <lineage>
        <taxon>Bacteria</taxon>
        <taxon>Bacillati</taxon>
        <taxon>Actinomycetota</taxon>
        <taxon>Actinomycetes</taxon>
        <taxon>Kitasatosporales</taxon>
        <taxon>Streptomycetaceae</taxon>
        <taxon>Streptomyces</taxon>
    </lineage>
</organism>
<name>A0ABN3YD42_9ACTN</name>
<accession>A0ABN3YD42</accession>
<reference evidence="2 3" key="1">
    <citation type="journal article" date="2019" name="Int. J. Syst. Evol. Microbiol.">
        <title>The Global Catalogue of Microorganisms (GCM) 10K type strain sequencing project: providing services to taxonomists for standard genome sequencing and annotation.</title>
        <authorList>
            <consortium name="The Broad Institute Genomics Platform"/>
            <consortium name="The Broad Institute Genome Sequencing Center for Infectious Disease"/>
            <person name="Wu L."/>
            <person name="Ma J."/>
        </authorList>
    </citation>
    <scope>NUCLEOTIDE SEQUENCE [LARGE SCALE GENOMIC DNA]</scope>
    <source>
        <strain evidence="2 3">JCM 9091</strain>
    </source>
</reference>
<dbReference type="Proteomes" id="UP001501532">
    <property type="component" value="Unassembled WGS sequence"/>
</dbReference>